<sequence>MYNAFSPIAPPLPSIDMYNGYHFRRIKAIELLNLPSEWGTRSYYLNIFAGNIYEKTKTYKVKKKDRGTTSTPRWTLDLDLYAVSPEGHRYFQN</sequence>
<evidence type="ECO:0000313" key="2">
    <source>
        <dbReference type="Proteomes" id="UP000218334"/>
    </source>
</evidence>
<accession>A0A2H3BB63</accession>
<proteinExistence type="predicted"/>
<dbReference type="STRING" id="1076256.A0A2H3BB63"/>
<reference evidence="2" key="1">
    <citation type="journal article" date="2017" name="Nat. Ecol. Evol.">
        <title>Genome expansion and lineage-specific genetic innovations in the forest pathogenic fungi Armillaria.</title>
        <authorList>
            <person name="Sipos G."/>
            <person name="Prasanna A.N."/>
            <person name="Walter M.C."/>
            <person name="O'Connor E."/>
            <person name="Balint B."/>
            <person name="Krizsan K."/>
            <person name="Kiss B."/>
            <person name="Hess J."/>
            <person name="Varga T."/>
            <person name="Slot J."/>
            <person name="Riley R."/>
            <person name="Boka B."/>
            <person name="Rigling D."/>
            <person name="Barry K."/>
            <person name="Lee J."/>
            <person name="Mihaltcheva S."/>
            <person name="LaButti K."/>
            <person name="Lipzen A."/>
            <person name="Waldron R."/>
            <person name="Moloney N.M."/>
            <person name="Sperisen C."/>
            <person name="Kredics L."/>
            <person name="Vagvoelgyi C."/>
            <person name="Patrignani A."/>
            <person name="Fitzpatrick D."/>
            <person name="Nagy I."/>
            <person name="Doyle S."/>
            <person name="Anderson J.B."/>
            <person name="Grigoriev I.V."/>
            <person name="Gueldener U."/>
            <person name="Muensterkoetter M."/>
            <person name="Nagy L.G."/>
        </authorList>
    </citation>
    <scope>NUCLEOTIDE SEQUENCE [LARGE SCALE GENOMIC DNA]</scope>
    <source>
        <strain evidence="2">28-4</strain>
    </source>
</reference>
<protein>
    <submittedName>
        <fullName evidence="1">Uncharacterized protein</fullName>
    </submittedName>
</protein>
<name>A0A2H3BB63_9AGAR</name>
<organism evidence="1 2">
    <name type="scientific">Armillaria solidipes</name>
    <dbReference type="NCBI Taxonomy" id="1076256"/>
    <lineage>
        <taxon>Eukaryota</taxon>
        <taxon>Fungi</taxon>
        <taxon>Dikarya</taxon>
        <taxon>Basidiomycota</taxon>
        <taxon>Agaricomycotina</taxon>
        <taxon>Agaricomycetes</taxon>
        <taxon>Agaricomycetidae</taxon>
        <taxon>Agaricales</taxon>
        <taxon>Marasmiineae</taxon>
        <taxon>Physalacriaceae</taxon>
        <taxon>Armillaria</taxon>
    </lineage>
</organism>
<dbReference type="EMBL" id="KZ293442">
    <property type="protein sequence ID" value="PBK66144.1"/>
    <property type="molecule type" value="Genomic_DNA"/>
</dbReference>
<dbReference type="AlphaFoldDB" id="A0A2H3BB63"/>
<gene>
    <name evidence="1" type="ORF">ARMSODRAFT_1021757</name>
</gene>
<evidence type="ECO:0000313" key="1">
    <source>
        <dbReference type="EMBL" id="PBK66144.1"/>
    </source>
</evidence>
<keyword evidence="2" id="KW-1185">Reference proteome</keyword>
<dbReference type="Proteomes" id="UP000218334">
    <property type="component" value="Unassembled WGS sequence"/>
</dbReference>